<protein>
    <recommendedName>
        <fullName evidence="3 10">Protein-S-isoprenylcysteine O-methyltransferase</fullName>
        <ecNumber evidence="3 10">2.1.1.100</ecNumber>
    </recommendedName>
</protein>
<dbReference type="PANTHER" id="PTHR12714">
    <property type="entry name" value="PROTEIN-S ISOPRENYLCYSTEINE O-METHYLTRANSFERASE"/>
    <property type="match status" value="1"/>
</dbReference>
<accession>A0A1D8NJL4</accession>
<keyword evidence="7 10" id="KW-0812">Transmembrane</keyword>
<gene>
    <name evidence="11" type="ORF">YALI1_E27077g</name>
</gene>
<feature type="transmembrane region" description="Helical" evidence="10">
    <location>
        <begin position="339"/>
        <end position="357"/>
    </location>
</feature>
<dbReference type="PROSITE" id="PS51564">
    <property type="entry name" value="SAM_ICMT"/>
    <property type="match status" value="1"/>
</dbReference>
<keyword evidence="5" id="KW-0808">Transferase</keyword>
<dbReference type="eggNOG" id="KOG2628">
    <property type="taxonomic scope" value="Eukaryota"/>
</dbReference>
<evidence type="ECO:0000256" key="2">
    <source>
        <dbReference type="ARBA" id="ARBA00009140"/>
    </source>
</evidence>
<evidence type="ECO:0000256" key="6">
    <source>
        <dbReference type="ARBA" id="ARBA00022691"/>
    </source>
</evidence>
<dbReference type="InterPro" id="IPR025770">
    <property type="entry name" value="PPMT_MeTrfase"/>
</dbReference>
<evidence type="ECO:0000256" key="1">
    <source>
        <dbReference type="ARBA" id="ARBA00004141"/>
    </source>
</evidence>
<proteinExistence type="inferred from homology"/>
<keyword evidence="10" id="KW-0256">Endoplasmic reticulum</keyword>
<feature type="transmembrane region" description="Helical" evidence="10">
    <location>
        <begin position="176"/>
        <end position="197"/>
    </location>
</feature>
<dbReference type="KEGG" id="yli:2912918"/>
<dbReference type="VEuPathDB" id="FungiDB:YALI1_E27077g"/>
<name>A0A1D8NJL4_YARLL</name>
<comment type="catalytic activity">
    <reaction evidence="10">
        <text>[protein]-C-terminal S-[(2E,6E)-farnesyl]-L-cysteine + S-adenosyl-L-methionine = [protein]-C-terminal S-[(2E,6E)-farnesyl]-L-cysteine methyl ester + S-adenosyl-L-homocysteine</text>
        <dbReference type="Rhea" id="RHEA:21672"/>
        <dbReference type="Rhea" id="RHEA-COMP:12125"/>
        <dbReference type="Rhea" id="RHEA-COMP:12126"/>
        <dbReference type="ChEBI" id="CHEBI:57856"/>
        <dbReference type="ChEBI" id="CHEBI:59789"/>
        <dbReference type="ChEBI" id="CHEBI:90510"/>
        <dbReference type="ChEBI" id="CHEBI:90511"/>
        <dbReference type="EC" id="2.1.1.100"/>
    </reaction>
</comment>
<sequence>MRCVLIRQRQYQALGSGMRGARLGVAHTETLPCTDIVLELLSCPFSDQILTQDGNKKRATYARGENRNSYIMDHATTADGNLTATPSQLLDKMIPPKDQPTIDSTVYEDGGGDVWDTIIKETERKSQDIDQEQIPDLVYDTPIASSGSSGRFKIHRESLRPDHVPDYFPTDNPLDWIALSAMLLGIVMGSCFLAAFYVDFYQLPFYLGSLALFHFLEYYITARYNTPKVSYESYLFRNGAAYHIAHVVSLAESLIEYYFFPNLQNRSDVRIISACGIVVMIIGQLARSLAMIHGATNFSHRIVQRKTQEHTLVTTGIYSLLRHPSYFGFFYWALGTQMLLFNSVGFAAFFVVLWAFFRERIDFEEQFLVSFFGQEYEDYRNKVGTGLIGI</sequence>
<keyword evidence="6 10" id="KW-0949">S-adenosyl-L-methionine</keyword>
<feature type="transmembrane region" description="Helical" evidence="10">
    <location>
        <begin position="271"/>
        <end position="290"/>
    </location>
</feature>
<dbReference type="GO" id="GO:0032259">
    <property type="term" value="P:methylation"/>
    <property type="evidence" value="ECO:0007669"/>
    <property type="project" value="UniProtKB-KW"/>
</dbReference>
<evidence type="ECO:0000256" key="3">
    <source>
        <dbReference type="ARBA" id="ARBA00012151"/>
    </source>
</evidence>
<keyword evidence="8 10" id="KW-1133">Transmembrane helix</keyword>
<dbReference type="Pfam" id="PF04140">
    <property type="entry name" value="ICMT"/>
    <property type="match status" value="1"/>
</dbReference>
<organism evidence="11 12">
    <name type="scientific">Yarrowia lipolytica</name>
    <name type="common">Candida lipolytica</name>
    <dbReference type="NCBI Taxonomy" id="4952"/>
    <lineage>
        <taxon>Eukaryota</taxon>
        <taxon>Fungi</taxon>
        <taxon>Dikarya</taxon>
        <taxon>Ascomycota</taxon>
        <taxon>Saccharomycotina</taxon>
        <taxon>Dipodascomycetes</taxon>
        <taxon>Dipodascales</taxon>
        <taxon>Dipodascales incertae sedis</taxon>
        <taxon>Yarrowia</taxon>
    </lineage>
</organism>
<dbReference type="VEuPathDB" id="FungiDB:YALI0_E22913g"/>
<dbReference type="EC" id="2.1.1.100" evidence="3 10"/>
<dbReference type="Gene3D" id="1.20.120.1630">
    <property type="match status" value="1"/>
</dbReference>
<evidence type="ECO:0000256" key="5">
    <source>
        <dbReference type="ARBA" id="ARBA00022679"/>
    </source>
</evidence>
<evidence type="ECO:0000256" key="7">
    <source>
        <dbReference type="ARBA" id="ARBA00022692"/>
    </source>
</evidence>
<evidence type="ECO:0000256" key="9">
    <source>
        <dbReference type="ARBA" id="ARBA00023136"/>
    </source>
</evidence>
<dbReference type="RefSeq" id="XP_504285.3">
    <property type="nucleotide sequence ID" value="XM_504285.3"/>
</dbReference>
<comment type="subcellular location">
    <subcellularLocation>
        <location evidence="10">Endoplasmic reticulum membrane</location>
        <topology evidence="10">Multi-pass membrane protein</topology>
    </subcellularLocation>
    <subcellularLocation>
        <location evidence="1">Membrane</location>
        <topology evidence="1">Multi-pass membrane protein</topology>
    </subcellularLocation>
</comment>
<dbReference type="Proteomes" id="UP000182444">
    <property type="component" value="Chromosome 1E"/>
</dbReference>
<reference evidence="11 12" key="1">
    <citation type="journal article" date="2016" name="PLoS ONE">
        <title>Sequence Assembly of Yarrowia lipolytica Strain W29/CLIB89 Shows Transposable Element Diversity.</title>
        <authorList>
            <person name="Magnan C."/>
            <person name="Yu J."/>
            <person name="Chang I."/>
            <person name="Jahn E."/>
            <person name="Kanomata Y."/>
            <person name="Wu J."/>
            <person name="Zeller M."/>
            <person name="Oakes M."/>
            <person name="Baldi P."/>
            <person name="Sandmeyer S."/>
        </authorList>
    </citation>
    <scope>NUCLEOTIDE SEQUENCE [LARGE SCALE GENOMIC DNA]</scope>
    <source>
        <strain evidence="12">CLIB89(W29)</strain>
    </source>
</reference>
<evidence type="ECO:0000313" key="11">
    <source>
        <dbReference type="EMBL" id="AOW05815.1"/>
    </source>
</evidence>
<evidence type="ECO:0000313" key="12">
    <source>
        <dbReference type="Proteomes" id="UP000182444"/>
    </source>
</evidence>
<dbReference type="GO" id="GO:0004671">
    <property type="term" value="F:protein C-terminal S-isoprenylcysteine carboxyl O-methyltransferase activity"/>
    <property type="evidence" value="ECO:0007669"/>
    <property type="project" value="UniProtKB-EC"/>
</dbReference>
<dbReference type="GO" id="GO:0005789">
    <property type="term" value="C:endoplasmic reticulum membrane"/>
    <property type="evidence" value="ECO:0007669"/>
    <property type="project" value="UniProtKB-SubCell"/>
</dbReference>
<dbReference type="AlphaFoldDB" id="A0A1D8NJL4"/>
<feature type="transmembrane region" description="Helical" evidence="10">
    <location>
        <begin position="311"/>
        <end position="333"/>
    </location>
</feature>
<dbReference type="GeneID" id="2912918"/>
<evidence type="ECO:0000256" key="8">
    <source>
        <dbReference type="ARBA" id="ARBA00022989"/>
    </source>
</evidence>
<keyword evidence="4 10" id="KW-0489">Methyltransferase</keyword>
<keyword evidence="9 10" id="KW-0472">Membrane</keyword>
<dbReference type="InterPro" id="IPR007269">
    <property type="entry name" value="ICMT_MeTrfase"/>
</dbReference>
<comment type="similarity">
    <text evidence="2 10">Belongs to the class VI-like SAM-binding methyltransferase superfamily. Isoprenylcysteine carboxyl methyltransferase family.</text>
</comment>
<evidence type="ECO:0000256" key="4">
    <source>
        <dbReference type="ARBA" id="ARBA00022603"/>
    </source>
</evidence>
<evidence type="ECO:0000256" key="10">
    <source>
        <dbReference type="RuleBase" id="RU362022"/>
    </source>
</evidence>
<dbReference type="PANTHER" id="PTHR12714:SF9">
    <property type="entry name" value="PROTEIN-S-ISOPRENYLCYSTEINE O-METHYLTRANSFERASE"/>
    <property type="match status" value="1"/>
</dbReference>
<dbReference type="EMBL" id="CP017557">
    <property type="protein sequence ID" value="AOW05815.1"/>
    <property type="molecule type" value="Genomic_DNA"/>
</dbReference>